<name>A0A3B0XP84_9ZZZZ</name>
<keyword evidence="4 6" id="KW-1133">Transmembrane helix</keyword>
<comment type="subcellular location">
    <subcellularLocation>
        <location evidence="1">Cell membrane</location>
        <topology evidence="1">Multi-pass membrane protein</topology>
    </subcellularLocation>
</comment>
<dbReference type="EMBL" id="UOFH01000302">
    <property type="protein sequence ID" value="VAW64972.1"/>
    <property type="molecule type" value="Genomic_DNA"/>
</dbReference>
<evidence type="ECO:0000256" key="1">
    <source>
        <dbReference type="ARBA" id="ARBA00004651"/>
    </source>
</evidence>
<keyword evidence="5 6" id="KW-0472">Membrane</keyword>
<dbReference type="InterPro" id="IPR013525">
    <property type="entry name" value="ABC2_TM"/>
</dbReference>
<evidence type="ECO:0000313" key="8">
    <source>
        <dbReference type="EMBL" id="VAW64972.1"/>
    </source>
</evidence>
<evidence type="ECO:0000256" key="3">
    <source>
        <dbReference type="ARBA" id="ARBA00022692"/>
    </source>
</evidence>
<dbReference type="Pfam" id="PF12698">
    <property type="entry name" value="ABC2_membrane_3"/>
    <property type="match status" value="1"/>
</dbReference>
<evidence type="ECO:0000259" key="7">
    <source>
        <dbReference type="Pfam" id="PF12698"/>
    </source>
</evidence>
<reference evidence="8" key="1">
    <citation type="submission" date="2018-06" db="EMBL/GenBank/DDBJ databases">
        <authorList>
            <person name="Zhirakovskaya E."/>
        </authorList>
    </citation>
    <scope>NUCLEOTIDE SEQUENCE</scope>
</reference>
<feature type="transmembrane region" description="Helical" evidence="6">
    <location>
        <begin position="267"/>
        <end position="288"/>
    </location>
</feature>
<dbReference type="GO" id="GO:0140359">
    <property type="term" value="F:ABC-type transporter activity"/>
    <property type="evidence" value="ECO:0007669"/>
    <property type="project" value="InterPro"/>
</dbReference>
<feature type="transmembrane region" description="Helical" evidence="6">
    <location>
        <begin position="295"/>
        <end position="315"/>
    </location>
</feature>
<sequence length="382" mass="42036">MNAFQQQIRREWQLLLSDSWLLGVVSWVPLLLFFILWWIFSAGLPRDLTVGVVDLDNSHLSRTLIRQYDAHPGLRISQQFSDTASGSAAMRSADINALIVIPYELEKHTITGNPPQVTAFYNSQFLLTGNLISSSLRQAHGTFDAKLDMVKAMAKGKIGAQAIGAAVPVSSQITPLFNINTNYAHFLTSALIPAVWQILIVLITIMALSREIRLQGVVAWLGANPISAIAGKLLLYTAILWLNGALFLWAMFNLLGWPMNGSWDILLLSQLLMVLASQAVALFIFLLVQDPARALSLAAAYTAPSFAFMGVTFPATDMTMPAQIWRDLLPVSHYIDIQLYQANHGASIQSALPQMGALLLFSVVFLLAYKLAIRIKQQAAMA</sequence>
<feature type="transmembrane region" description="Helical" evidence="6">
    <location>
        <begin position="233"/>
        <end position="255"/>
    </location>
</feature>
<feature type="transmembrane region" description="Helical" evidence="6">
    <location>
        <begin position="20"/>
        <end position="40"/>
    </location>
</feature>
<dbReference type="PANTHER" id="PTHR30294">
    <property type="entry name" value="MEMBRANE COMPONENT OF ABC TRANSPORTER YHHJ-RELATED"/>
    <property type="match status" value="1"/>
</dbReference>
<evidence type="ECO:0000256" key="6">
    <source>
        <dbReference type="SAM" id="Phobius"/>
    </source>
</evidence>
<evidence type="ECO:0000256" key="5">
    <source>
        <dbReference type="ARBA" id="ARBA00023136"/>
    </source>
</evidence>
<dbReference type="Gene3D" id="3.40.1710.10">
    <property type="entry name" value="abc type-2 transporter like domain"/>
    <property type="match status" value="1"/>
</dbReference>
<feature type="transmembrane region" description="Helical" evidence="6">
    <location>
        <begin position="355"/>
        <end position="373"/>
    </location>
</feature>
<dbReference type="InterPro" id="IPR051449">
    <property type="entry name" value="ABC-2_transporter_component"/>
</dbReference>
<protein>
    <recommendedName>
        <fullName evidence="7">ABC-2 type transporter transmembrane domain-containing protein</fullName>
    </recommendedName>
</protein>
<feature type="domain" description="ABC-2 type transporter transmembrane" evidence="7">
    <location>
        <begin position="24"/>
        <end position="368"/>
    </location>
</feature>
<dbReference type="PANTHER" id="PTHR30294:SF47">
    <property type="entry name" value="INNER MEMBRANE TRANSPORT PERMEASE YHHJ"/>
    <property type="match status" value="1"/>
</dbReference>
<accession>A0A3B0XP84</accession>
<keyword evidence="2" id="KW-1003">Cell membrane</keyword>
<feature type="transmembrane region" description="Helical" evidence="6">
    <location>
        <begin position="183"/>
        <end position="208"/>
    </location>
</feature>
<evidence type="ECO:0000256" key="2">
    <source>
        <dbReference type="ARBA" id="ARBA00022475"/>
    </source>
</evidence>
<evidence type="ECO:0000256" key="4">
    <source>
        <dbReference type="ARBA" id="ARBA00022989"/>
    </source>
</evidence>
<keyword evidence="3 6" id="KW-0812">Transmembrane</keyword>
<gene>
    <name evidence="8" type="ORF">MNBD_GAMMA08-2001</name>
</gene>
<dbReference type="GO" id="GO:0005886">
    <property type="term" value="C:plasma membrane"/>
    <property type="evidence" value="ECO:0007669"/>
    <property type="project" value="UniProtKB-SubCell"/>
</dbReference>
<proteinExistence type="predicted"/>
<dbReference type="AlphaFoldDB" id="A0A3B0XP84"/>
<organism evidence="8">
    <name type="scientific">hydrothermal vent metagenome</name>
    <dbReference type="NCBI Taxonomy" id="652676"/>
    <lineage>
        <taxon>unclassified sequences</taxon>
        <taxon>metagenomes</taxon>
        <taxon>ecological metagenomes</taxon>
    </lineage>
</organism>